<dbReference type="PANTHER" id="PTHR11654">
    <property type="entry name" value="OLIGOPEPTIDE TRANSPORTER-RELATED"/>
    <property type="match status" value="1"/>
</dbReference>
<evidence type="ECO:0000256" key="4">
    <source>
        <dbReference type="ARBA" id="ARBA00022989"/>
    </source>
</evidence>
<name>A0AAD5ZTE5_9POAL</name>
<feature type="transmembrane region" description="Helical" evidence="6">
    <location>
        <begin position="181"/>
        <end position="203"/>
    </location>
</feature>
<accession>A0AAD5ZTE5</accession>
<comment type="caution">
    <text evidence="7">The sequence shown here is derived from an EMBL/GenBank/DDBJ whole genome shotgun (WGS) entry which is preliminary data.</text>
</comment>
<keyword evidence="3 6" id="KW-0812">Transmembrane</keyword>
<feature type="transmembrane region" description="Helical" evidence="6">
    <location>
        <begin position="209"/>
        <end position="234"/>
    </location>
</feature>
<dbReference type="AlphaFoldDB" id="A0AAD5ZTE5"/>
<evidence type="ECO:0000256" key="6">
    <source>
        <dbReference type="SAM" id="Phobius"/>
    </source>
</evidence>
<keyword evidence="5 6" id="KW-0472">Membrane</keyword>
<evidence type="ECO:0000256" key="3">
    <source>
        <dbReference type="ARBA" id="ARBA00022692"/>
    </source>
</evidence>
<feature type="transmembrane region" description="Helical" evidence="6">
    <location>
        <begin position="356"/>
        <end position="378"/>
    </location>
</feature>
<dbReference type="Proteomes" id="UP001210211">
    <property type="component" value="Unassembled WGS sequence"/>
</dbReference>
<feature type="transmembrane region" description="Helical" evidence="6">
    <location>
        <begin position="68"/>
        <end position="87"/>
    </location>
</feature>
<keyword evidence="4 6" id="KW-1133">Transmembrane helix</keyword>
<proteinExistence type="inferred from homology"/>
<dbReference type="Pfam" id="PF00854">
    <property type="entry name" value="PTR2"/>
    <property type="match status" value="1"/>
</dbReference>
<feature type="transmembrane region" description="Helical" evidence="6">
    <location>
        <begin position="324"/>
        <end position="344"/>
    </location>
</feature>
<comment type="subcellular location">
    <subcellularLocation>
        <location evidence="1">Membrane</location>
        <topology evidence="1">Multi-pass membrane protein</topology>
    </subcellularLocation>
</comment>
<feature type="transmembrane region" description="Helical" evidence="6">
    <location>
        <begin position="443"/>
        <end position="469"/>
    </location>
</feature>
<evidence type="ECO:0000313" key="7">
    <source>
        <dbReference type="EMBL" id="KAJ3703686.1"/>
    </source>
</evidence>
<dbReference type="InterPro" id="IPR000109">
    <property type="entry name" value="POT_fam"/>
</dbReference>
<keyword evidence="8" id="KW-1185">Reference proteome</keyword>
<feature type="transmembrane region" description="Helical" evidence="6">
    <location>
        <begin position="528"/>
        <end position="548"/>
    </location>
</feature>
<evidence type="ECO:0000256" key="1">
    <source>
        <dbReference type="ARBA" id="ARBA00004141"/>
    </source>
</evidence>
<dbReference type="EMBL" id="JAMRDG010000001">
    <property type="protein sequence ID" value="KAJ3703686.1"/>
    <property type="molecule type" value="Genomic_DNA"/>
</dbReference>
<gene>
    <name evidence="7" type="ORF">LUZ61_007391</name>
</gene>
<sequence length="577" mass="63900">MTVQGLVDWRGKPVNRKWHGGVRATLFLHVLVVLVYTANIANLMNIVGYLHGTMHMGIASASTTATNFVGAMCMLPLVGAFISDSYIKRFHTMLIFGPLEVLGYGLLAFQAHNQSLRPPKCDINKGNNSCVPVHGFNLVLLNIGLYTVTFGEGCLRACIASLGGDQFDNDDPVEQRQKISYFNWFTFSISFGGFLGLIFIVWVENNKGWDIGFAVSALIVLIGLIAAACGFPFYRNQIPAGSPLTRILQVFVAAYKKKNLPLTDYKESSEVAKRSTAGLEVFARTRGFEFLDKATIDNGEKGDWSYCSTSEVEEIKIILRMLPIFLSSTIGYLPIPLLMAFTVQQGGTMNTQLGKIHISPASLFVIPITFQMVTLVIYDQAVLPLLRKLTGYPGGITHLQRVGIGFIFATVSTAVAALVETKRKKVAIEHGLIDSGTGVPMSVFWLGLQFFFLGIIDVTSFVGLLEFFYSEASVRMKSIGTSIFFCILGLSAWLASFIINIVNKATRNGEGKGWLDGSNLNKSHLERFYWLLSIVGLFSFLNYAYWAYKYEYRYDPRIVTKHKEKSPQGDAILNLVA</sequence>
<dbReference type="InterPro" id="IPR036259">
    <property type="entry name" value="MFS_trans_sf"/>
</dbReference>
<comment type="similarity">
    <text evidence="2">Belongs to the major facilitator superfamily. Proton-dependent oligopeptide transporter (POT/PTR) (TC 2.A.17) family.</text>
</comment>
<dbReference type="GO" id="GO:0016020">
    <property type="term" value="C:membrane"/>
    <property type="evidence" value="ECO:0007669"/>
    <property type="project" value="UniProtKB-SubCell"/>
</dbReference>
<evidence type="ECO:0000313" key="8">
    <source>
        <dbReference type="Proteomes" id="UP001210211"/>
    </source>
</evidence>
<dbReference type="Gene3D" id="1.20.1250.20">
    <property type="entry name" value="MFS general substrate transporter like domains"/>
    <property type="match status" value="1"/>
</dbReference>
<dbReference type="SUPFAM" id="SSF103473">
    <property type="entry name" value="MFS general substrate transporter"/>
    <property type="match status" value="1"/>
</dbReference>
<organism evidence="7 8">
    <name type="scientific">Rhynchospora tenuis</name>
    <dbReference type="NCBI Taxonomy" id="198213"/>
    <lineage>
        <taxon>Eukaryota</taxon>
        <taxon>Viridiplantae</taxon>
        <taxon>Streptophyta</taxon>
        <taxon>Embryophyta</taxon>
        <taxon>Tracheophyta</taxon>
        <taxon>Spermatophyta</taxon>
        <taxon>Magnoliopsida</taxon>
        <taxon>Liliopsida</taxon>
        <taxon>Poales</taxon>
        <taxon>Cyperaceae</taxon>
        <taxon>Cyperoideae</taxon>
        <taxon>Rhynchosporeae</taxon>
        <taxon>Rhynchospora</taxon>
    </lineage>
</organism>
<evidence type="ECO:0000256" key="2">
    <source>
        <dbReference type="ARBA" id="ARBA00005982"/>
    </source>
</evidence>
<dbReference type="GO" id="GO:0022857">
    <property type="term" value="F:transmembrane transporter activity"/>
    <property type="evidence" value="ECO:0007669"/>
    <property type="project" value="InterPro"/>
</dbReference>
<reference evidence="7 8" key="1">
    <citation type="journal article" date="2022" name="Cell">
        <title>Repeat-based holocentromeres influence genome architecture and karyotype evolution.</title>
        <authorList>
            <person name="Hofstatter P.G."/>
            <person name="Thangavel G."/>
            <person name="Lux T."/>
            <person name="Neumann P."/>
            <person name="Vondrak T."/>
            <person name="Novak P."/>
            <person name="Zhang M."/>
            <person name="Costa L."/>
            <person name="Castellani M."/>
            <person name="Scott A."/>
            <person name="Toegelov H."/>
            <person name="Fuchs J."/>
            <person name="Mata-Sucre Y."/>
            <person name="Dias Y."/>
            <person name="Vanzela A.L.L."/>
            <person name="Huettel B."/>
            <person name="Almeida C.C.S."/>
            <person name="Simkova H."/>
            <person name="Souza G."/>
            <person name="Pedrosa-Harand A."/>
            <person name="Macas J."/>
            <person name="Mayer K.F.X."/>
            <person name="Houben A."/>
            <person name="Marques A."/>
        </authorList>
    </citation>
    <scope>NUCLEOTIDE SEQUENCE [LARGE SCALE GENOMIC DNA]</scope>
    <source>
        <strain evidence="7">RhyTen1mFocal</strain>
    </source>
</reference>
<evidence type="ECO:0000256" key="5">
    <source>
        <dbReference type="ARBA" id="ARBA00023136"/>
    </source>
</evidence>
<feature type="transmembrane region" description="Helical" evidence="6">
    <location>
        <begin position="481"/>
        <end position="502"/>
    </location>
</feature>
<protein>
    <submittedName>
        <fullName evidence="7">Uncharacterized protein</fullName>
    </submittedName>
</protein>
<feature type="transmembrane region" description="Helical" evidence="6">
    <location>
        <begin position="26"/>
        <end position="48"/>
    </location>
</feature>